<evidence type="ECO:0000313" key="6">
    <source>
        <dbReference type="EMBL" id="WGL57024.1"/>
    </source>
</evidence>
<evidence type="ECO:0000256" key="1">
    <source>
        <dbReference type="ARBA" id="ARBA00012452"/>
    </source>
</evidence>
<dbReference type="RefSeq" id="WP_280557663.1">
    <property type="nucleotide sequence ID" value="NZ_CP123488.1"/>
</dbReference>
<dbReference type="PANTHER" id="PTHR44051:SF9">
    <property type="entry name" value="GLUTATHIONE S-TRANSFERASE 1"/>
    <property type="match status" value="1"/>
</dbReference>
<gene>
    <name evidence="6" type="ORF">QBD33_04280</name>
</gene>
<evidence type="ECO:0000259" key="5">
    <source>
        <dbReference type="PROSITE" id="PS50405"/>
    </source>
</evidence>
<dbReference type="PANTHER" id="PTHR44051">
    <property type="entry name" value="GLUTATHIONE S-TRANSFERASE-RELATED"/>
    <property type="match status" value="1"/>
</dbReference>
<dbReference type="SFLD" id="SFLDG00358">
    <property type="entry name" value="Main_(cytGST)"/>
    <property type="match status" value="1"/>
</dbReference>
<dbReference type="GO" id="GO:0004601">
    <property type="term" value="F:peroxidase activity"/>
    <property type="evidence" value="ECO:0007669"/>
    <property type="project" value="UniProtKB-ARBA"/>
</dbReference>
<protein>
    <recommendedName>
        <fullName evidence="1">glutathione transferase</fullName>
        <ecNumber evidence="1">2.5.1.18</ecNumber>
    </recommendedName>
</protein>
<dbReference type="SFLD" id="SFLDG01150">
    <property type="entry name" value="Main.1:_Beta-like"/>
    <property type="match status" value="1"/>
</dbReference>
<comment type="catalytic activity">
    <reaction evidence="3">
        <text>RX + glutathione = an S-substituted glutathione + a halide anion + H(+)</text>
        <dbReference type="Rhea" id="RHEA:16437"/>
        <dbReference type="ChEBI" id="CHEBI:15378"/>
        <dbReference type="ChEBI" id="CHEBI:16042"/>
        <dbReference type="ChEBI" id="CHEBI:17792"/>
        <dbReference type="ChEBI" id="CHEBI:57925"/>
        <dbReference type="ChEBI" id="CHEBI:90779"/>
        <dbReference type="EC" id="2.5.1.18"/>
    </reaction>
</comment>
<keyword evidence="2 6" id="KW-0808">Transferase</keyword>
<dbReference type="GO" id="GO:0004364">
    <property type="term" value="F:glutathione transferase activity"/>
    <property type="evidence" value="ECO:0007669"/>
    <property type="project" value="UniProtKB-EC"/>
</dbReference>
<dbReference type="InterPro" id="IPR040079">
    <property type="entry name" value="Glutathione_S-Trfase"/>
</dbReference>
<evidence type="ECO:0000259" key="4">
    <source>
        <dbReference type="PROSITE" id="PS50404"/>
    </source>
</evidence>
<dbReference type="SFLD" id="SFLDS00019">
    <property type="entry name" value="Glutathione_Transferase_(cytos"/>
    <property type="match status" value="1"/>
</dbReference>
<dbReference type="EMBL" id="CP123488">
    <property type="protein sequence ID" value="WGL57024.1"/>
    <property type="molecule type" value="Genomic_DNA"/>
</dbReference>
<dbReference type="AlphaFoldDB" id="A0AA95FZJ9"/>
<dbReference type="Gene3D" id="3.40.30.10">
    <property type="entry name" value="Glutaredoxin"/>
    <property type="match status" value="1"/>
</dbReference>
<dbReference type="Pfam" id="PF02798">
    <property type="entry name" value="GST_N"/>
    <property type="match status" value="1"/>
</dbReference>
<dbReference type="InterPro" id="IPR036249">
    <property type="entry name" value="Thioredoxin-like_sf"/>
</dbReference>
<dbReference type="InterPro" id="IPR036282">
    <property type="entry name" value="Glutathione-S-Trfase_C_sf"/>
</dbReference>
<proteinExistence type="predicted"/>
<name>A0AA95FZJ9_KLUIN</name>
<feature type="domain" description="GST C-terminal" evidence="5">
    <location>
        <begin position="87"/>
        <end position="210"/>
    </location>
</feature>
<evidence type="ECO:0000313" key="7">
    <source>
        <dbReference type="Proteomes" id="UP001177527"/>
    </source>
</evidence>
<evidence type="ECO:0000256" key="2">
    <source>
        <dbReference type="ARBA" id="ARBA00022679"/>
    </source>
</evidence>
<feature type="domain" description="GST N-terminal" evidence="4">
    <location>
        <begin position="1"/>
        <end position="82"/>
    </location>
</feature>
<dbReference type="GO" id="GO:0005737">
    <property type="term" value="C:cytoplasm"/>
    <property type="evidence" value="ECO:0007669"/>
    <property type="project" value="UniProtKB-ARBA"/>
</dbReference>
<dbReference type="PROSITE" id="PS50405">
    <property type="entry name" value="GST_CTER"/>
    <property type="match status" value="1"/>
</dbReference>
<dbReference type="InterPro" id="IPR004045">
    <property type="entry name" value="Glutathione_S-Trfase_N"/>
</dbReference>
<dbReference type="InterPro" id="IPR010987">
    <property type="entry name" value="Glutathione-S-Trfase_C-like"/>
</dbReference>
<dbReference type="Gene3D" id="1.20.1050.10">
    <property type="match status" value="1"/>
</dbReference>
<accession>A0AA95FZJ9</accession>
<dbReference type="SUPFAM" id="SSF52833">
    <property type="entry name" value="Thioredoxin-like"/>
    <property type="match status" value="1"/>
</dbReference>
<organism evidence="6 7">
    <name type="scientific">Kluyvera intermedia</name>
    <name type="common">Enterobacter intermedius</name>
    <dbReference type="NCBI Taxonomy" id="61648"/>
    <lineage>
        <taxon>Bacteria</taxon>
        <taxon>Pseudomonadati</taxon>
        <taxon>Pseudomonadota</taxon>
        <taxon>Gammaproteobacteria</taxon>
        <taxon>Enterobacterales</taxon>
        <taxon>Enterobacteriaceae</taxon>
        <taxon>Kluyvera</taxon>
    </lineage>
</organism>
<dbReference type="FunFam" id="3.40.30.10:FF:000156">
    <property type="entry name" value="Glutathione S-transferase 1"/>
    <property type="match status" value="1"/>
</dbReference>
<evidence type="ECO:0000256" key="3">
    <source>
        <dbReference type="ARBA" id="ARBA00047960"/>
    </source>
</evidence>
<dbReference type="CDD" id="cd03046">
    <property type="entry name" value="GST_N_GTT1_like"/>
    <property type="match status" value="1"/>
</dbReference>
<dbReference type="SUPFAM" id="SSF47616">
    <property type="entry name" value="GST C-terminal domain-like"/>
    <property type="match status" value="1"/>
</dbReference>
<dbReference type="PROSITE" id="PS50404">
    <property type="entry name" value="GST_NTER"/>
    <property type="match status" value="1"/>
</dbReference>
<dbReference type="Proteomes" id="UP001177527">
    <property type="component" value="Chromosome"/>
</dbReference>
<sequence length="210" mass="23437">MALTLHHLNDSRSMRILWLLEEAGIDYQLVKYQRDAKTHLAPPSLKTIHPLGKSPVIELDGKVIAESGAIVEVLISRYAPHLAPATDSLEYIDYLQWIHFAESSAMLPVLLKVFGGIEKSTGTQLNFLENYANSEFDKVFGFLDQILASREFIQGDTLSGADFMLGFVVSTAIDQLNAGDRFPNIRRYALRLKSTPAWQRAKAIESGENS</sequence>
<reference evidence="6" key="1">
    <citation type="submission" date="2023-04" db="EMBL/GenBank/DDBJ databases">
        <title>APH(3)-Id, a novel chromosomal aminoglycoside phosphotransferase, identified from an environmental isolate of Kluyvera intermedia DW18.</title>
        <authorList>
            <person name="Sha Y."/>
        </authorList>
    </citation>
    <scope>NUCLEOTIDE SEQUENCE</scope>
    <source>
        <strain evidence="6">DW18</strain>
    </source>
</reference>
<dbReference type="EC" id="2.5.1.18" evidence="1"/>